<reference evidence="1" key="1">
    <citation type="journal article" date="2023" name="Mol. Phylogenet. Evol.">
        <title>Genome-scale phylogeny and comparative genomics of the fungal order Sordariales.</title>
        <authorList>
            <person name="Hensen N."/>
            <person name="Bonometti L."/>
            <person name="Westerberg I."/>
            <person name="Brannstrom I.O."/>
            <person name="Guillou S."/>
            <person name="Cros-Aarteil S."/>
            <person name="Calhoun S."/>
            <person name="Haridas S."/>
            <person name="Kuo A."/>
            <person name="Mondo S."/>
            <person name="Pangilinan J."/>
            <person name="Riley R."/>
            <person name="LaButti K."/>
            <person name="Andreopoulos B."/>
            <person name="Lipzen A."/>
            <person name="Chen C."/>
            <person name="Yan M."/>
            <person name="Daum C."/>
            <person name="Ng V."/>
            <person name="Clum A."/>
            <person name="Steindorff A."/>
            <person name="Ohm R.A."/>
            <person name="Martin F."/>
            <person name="Silar P."/>
            <person name="Natvig D.O."/>
            <person name="Lalanne C."/>
            <person name="Gautier V."/>
            <person name="Ament-Velasquez S.L."/>
            <person name="Kruys A."/>
            <person name="Hutchinson M.I."/>
            <person name="Powell A.J."/>
            <person name="Barry K."/>
            <person name="Miller A.N."/>
            <person name="Grigoriev I.V."/>
            <person name="Debuchy R."/>
            <person name="Gladieux P."/>
            <person name="Hiltunen Thoren M."/>
            <person name="Johannesson H."/>
        </authorList>
    </citation>
    <scope>NUCLEOTIDE SEQUENCE</scope>
    <source>
        <strain evidence="1">CBS 990.96</strain>
    </source>
</reference>
<comment type="caution">
    <text evidence="1">The sequence shown here is derived from an EMBL/GenBank/DDBJ whole genome shotgun (WGS) entry which is preliminary data.</text>
</comment>
<sequence>MPLGFPPGSISLARESLTPQVFPAIVRLFNLNDKFFECIGSTTNRKPFRLLEKGLNNINGRLFNIDQDRERVRPVSDTRMGDYIDEPIATGDNEEDFLSPLRAVVAIWQYLSEQESRWAAQNVNTLRNLLSIFQEFDTDYWEAAASWAREWVWDSIALARRSYQAAINSGQCPANAQRVFNELRLIEQVLQYILALPPY</sequence>
<dbReference type="Proteomes" id="UP001301958">
    <property type="component" value="Unassembled WGS sequence"/>
</dbReference>
<dbReference type="EMBL" id="MU865502">
    <property type="protein sequence ID" value="KAK4221947.1"/>
    <property type="molecule type" value="Genomic_DNA"/>
</dbReference>
<reference evidence="1" key="2">
    <citation type="submission" date="2023-05" db="EMBL/GenBank/DDBJ databases">
        <authorList>
            <consortium name="Lawrence Berkeley National Laboratory"/>
            <person name="Steindorff A."/>
            <person name="Hensen N."/>
            <person name="Bonometti L."/>
            <person name="Westerberg I."/>
            <person name="Brannstrom I.O."/>
            <person name="Guillou S."/>
            <person name="Cros-Aarteil S."/>
            <person name="Calhoun S."/>
            <person name="Haridas S."/>
            <person name="Kuo A."/>
            <person name="Mondo S."/>
            <person name="Pangilinan J."/>
            <person name="Riley R."/>
            <person name="Labutti K."/>
            <person name="Andreopoulos B."/>
            <person name="Lipzen A."/>
            <person name="Chen C."/>
            <person name="Yanf M."/>
            <person name="Daum C."/>
            <person name="Ng V."/>
            <person name="Clum A."/>
            <person name="Ohm R."/>
            <person name="Martin F."/>
            <person name="Silar P."/>
            <person name="Natvig D."/>
            <person name="Lalanne C."/>
            <person name="Gautier V."/>
            <person name="Ament-Velasquez S.L."/>
            <person name="Kruys A."/>
            <person name="Hutchinson M.I."/>
            <person name="Powell A.J."/>
            <person name="Barry K."/>
            <person name="Miller A.N."/>
            <person name="Grigoriev I.V."/>
            <person name="Debuchy R."/>
            <person name="Gladieux P."/>
            <person name="Thoren M.H."/>
            <person name="Johannesson H."/>
        </authorList>
    </citation>
    <scope>NUCLEOTIDE SEQUENCE</scope>
    <source>
        <strain evidence="1">CBS 990.96</strain>
    </source>
</reference>
<name>A0AAN7BFT2_9PEZI</name>
<dbReference type="AlphaFoldDB" id="A0AAN7BFT2"/>
<evidence type="ECO:0000313" key="2">
    <source>
        <dbReference type="Proteomes" id="UP001301958"/>
    </source>
</evidence>
<accession>A0AAN7BFT2</accession>
<keyword evidence="2" id="KW-1185">Reference proteome</keyword>
<organism evidence="1 2">
    <name type="scientific">Podospora fimiseda</name>
    <dbReference type="NCBI Taxonomy" id="252190"/>
    <lineage>
        <taxon>Eukaryota</taxon>
        <taxon>Fungi</taxon>
        <taxon>Dikarya</taxon>
        <taxon>Ascomycota</taxon>
        <taxon>Pezizomycotina</taxon>
        <taxon>Sordariomycetes</taxon>
        <taxon>Sordariomycetidae</taxon>
        <taxon>Sordariales</taxon>
        <taxon>Podosporaceae</taxon>
        <taxon>Podospora</taxon>
    </lineage>
</organism>
<evidence type="ECO:0000313" key="1">
    <source>
        <dbReference type="EMBL" id="KAK4221947.1"/>
    </source>
</evidence>
<proteinExistence type="predicted"/>
<protein>
    <submittedName>
        <fullName evidence="1">Uncharacterized protein</fullName>
    </submittedName>
</protein>
<gene>
    <name evidence="1" type="ORF">QBC38DRAFT_504465</name>
</gene>